<dbReference type="InterPro" id="IPR002711">
    <property type="entry name" value="HNH"/>
</dbReference>
<dbReference type="CDD" id="cd00085">
    <property type="entry name" value="HNHc"/>
    <property type="match status" value="1"/>
</dbReference>
<sequence length="246" mass="27309">MDTTEAAFTTAKKVFNGELSQTEGARQLNAGHGINLNSAKIMITVYAKMVKGLEFKRALSAPDMSYYLARIMSEGGSNALTKPVEALWRHITYYEAKNNVTLKSLRDLNSSYSAIEKGSSCLDSLNESFDAEVKKALSTSKDERQKRIAESSAVPKTKSVLVQVYERNPYVVAEVLIRANGVCERCNGAAPFIRKKDDRPYLEVHHKTRLADGGEDTVENAVALCPNCHRDLHFGKHSKALHRTSR</sequence>
<evidence type="ECO:0000313" key="2">
    <source>
        <dbReference type="EMBL" id="AOE49476.1"/>
    </source>
</evidence>
<organism evidence="2 3">
    <name type="scientific">Kangiella sediminilitoris</name>
    <dbReference type="NCBI Taxonomy" id="1144748"/>
    <lineage>
        <taxon>Bacteria</taxon>
        <taxon>Pseudomonadati</taxon>
        <taxon>Pseudomonadota</taxon>
        <taxon>Gammaproteobacteria</taxon>
        <taxon>Kangiellales</taxon>
        <taxon>Kangiellaceae</taxon>
        <taxon>Kangiella</taxon>
    </lineage>
</organism>
<accession>A0A1B3B9R4</accession>
<dbReference type="SMART" id="SM00507">
    <property type="entry name" value="HNHc"/>
    <property type="match status" value="1"/>
</dbReference>
<dbReference type="InterPro" id="IPR003615">
    <property type="entry name" value="HNH_nuc"/>
</dbReference>
<dbReference type="PATRIC" id="fig|1144748.3.peg.763"/>
<evidence type="ECO:0000313" key="3">
    <source>
        <dbReference type="Proteomes" id="UP000094147"/>
    </source>
</evidence>
<gene>
    <name evidence="2" type="ORF">KS2013_752</name>
</gene>
<dbReference type="RefSeq" id="WP_068989970.1">
    <property type="nucleotide sequence ID" value="NZ_CP012418.1"/>
</dbReference>
<keyword evidence="3" id="KW-1185">Reference proteome</keyword>
<dbReference type="OrthoDB" id="9802640at2"/>
<dbReference type="Pfam" id="PF01844">
    <property type="entry name" value="HNH"/>
    <property type="match status" value="1"/>
</dbReference>
<dbReference type="STRING" id="1144748.KS2013_752"/>
<dbReference type="Gene3D" id="1.10.30.50">
    <property type="match status" value="1"/>
</dbReference>
<evidence type="ECO:0000259" key="1">
    <source>
        <dbReference type="SMART" id="SM00507"/>
    </source>
</evidence>
<dbReference type="GO" id="GO:0008270">
    <property type="term" value="F:zinc ion binding"/>
    <property type="evidence" value="ECO:0007669"/>
    <property type="project" value="InterPro"/>
</dbReference>
<dbReference type="GO" id="GO:0004519">
    <property type="term" value="F:endonuclease activity"/>
    <property type="evidence" value="ECO:0007669"/>
    <property type="project" value="InterPro"/>
</dbReference>
<name>A0A1B3B9R4_9GAMM</name>
<dbReference type="EMBL" id="CP012418">
    <property type="protein sequence ID" value="AOE49476.1"/>
    <property type="molecule type" value="Genomic_DNA"/>
</dbReference>
<dbReference type="GO" id="GO:0003676">
    <property type="term" value="F:nucleic acid binding"/>
    <property type="evidence" value="ECO:0007669"/>
    <property type="project" value="InterPro"/>
</dbReference>
<dbReference type="KEGG" id="ksd:KS2013_752"/>
<protein>
    <recommendedName>
        <fullName evidence="1">HNH nuclease domain-containing protein</fullName>
    </recommendedName>
</protein>
<dbReference type="AlphaFoldDB" id="A0A1B3B9R4"/>
<proteinExistence type="predicted"/>
<dbReference type="Proteomes" id="UP000094147">
    <property type="component" value="Chromosome"/>
</dbReference>
<feature type="domain" description="HNH nuclease" evidence="1">
    <location>
        <begin position="170"/>
        <end position="230"/>
    </location>
</feature>
<reference evidence="3" key="1">
    <citation type="submission" date="2015-08" db="EMBL/GenBank/DDBJ databases">
        <authorList>
            <person name="Kim K.M."/>
        </authorList>
    </citation>
    <scope>NUCLEOTIDE SEQUENCE [LARGE SCALE GENOMIC DNA]</scope>
    <source>
        <strain evidence="3">KCTC 23892</strain>
    </source>
</reference>